<name>S9QIG3_9RHOB</name>
<dbReference type="STRING" id="1123237.Salmuc_05522"/>
<dbReference type="HOGENOM" id="CLU_070576_0_0_5"/>
<gene>
    <name evidence="1" type="ORF">Salmuc_05522</name>
</gene>
<dbReference type="OrthoDB" id="7625707at2"/>
<dbReference type="Pfam" id="PF09898">
    <property type="entry name" value="DUF2125"/>
    <property type="match status" value="1"/>
</dbReference>
<organism evidence="1 2">
    <name type="scientific">Salipiger mucosus DSM 16094</name>
    <dbReference type="NCBI Taxonomy" id="1123237"/>
    <lineage>
        <taxon>Bacteria</taxon>
        <taxon>Pseudomonadati</taxon>
        <taxon>Pseudomonadota</taxon>
        <taxon>Alphaproteobacteria</taxon>
        <taxon>Rhodobacterales</taxon>
        <taxon>Roseobacteraceae</taxon>
        <taxon>Salipiger</taxon>
    </lineage>
</organism>
<evidence type="ECO:0000313" key="1">
    <source>
        <dbReference type="EMBL" id="EPX79582.1"/>
    </source>
</evidence>
<accession>S9QIG3</accession>
<sequence length="318" mass="34521">MKRLALIVIAAGLAWSGYWFFAAWSQRAAIEDWFEARRDDGWEASYESLAIRGFPNRLDASFEGLILADPETRIAWEAPFFQVLRLVYRPGHEILVWPERQSLSTPEGRYEIASQSLRASLVHDGPRVIRANTEAEVLNVSGDMTLALAGVTGAVSQLEGQDSTYRVAVNADSVATEHGDLGGLDAGPDGLRLDAEVTLAEPLEVSGGELPDPTAIDLRLAEYRMGELRLKLAGAVEVDRAGYLDGRMTVQAENWRELIEVAREAGQLPGALAGALEEALSLVAGLSGNSGTLDLPLEFRGGRTWMGLIPLGEAPRLR</sequence>
<proteinExistence type="predicted"/>
<dbReference type="AlphaFoldDB" id="S9QIG3"/>
<dbReference type="EMBL" id="APVH01000035">
    <property type="protein sequence ID" value="EPX79582.1"/>
    <property type="molecule type" value="Genomic_DNA"/>
</dbReference>
<keyword evidence="2" id="KW-1185">Reference proteome</keyword>
<reference evidence="2" key="1">
    <citation type="journal article" date="2014" name="Stand. Genomic Sci.">
        <title>Genome sequence of the exopolysaccharide-producing Salipiger mucosus type strain (DSM 16094(T)), a moderately halophilic member of the Roseobacter clade.</title>
        <authorList>
            <person name="Riedel T."/>
            <person name="Spring S."/>
            <person name="Fiebig A."/>
            <person name="Petersen J."/>
            <person name="Kyrpides N.C."/>
            <person name="Goker M."/>
            <person name="Klenk H.P."/>
        </authorList>
    </citation>
    <scope>NUCLEOTIDE SEQUENCE [LARGE SCALE GENOMIC DNA]</scope>
    <source>
        <strain evidence="2">DSM 16094</strain>
    </source>
</reference>
<dbReference type="RefSeq" id="WP_020038576.1">
    <property type="nucleotide sequence ID" value="NZ_KE557278.1"/>
</dbReference>
<comment type="caution">
    <text evidence="1">The sequence shown here is derived from an EMBL/GenBank/DDBJ whole genome shotgun (WGS) entry which is preliminary data.</text>
</comment>
<dbReference type="Proteomes" id="UP000015347">
    <property type="component" value="Unassembled WGS sequence"/>
</dbReference>
<protein>
    <submittedName>
        <fullName evidence="1">High-affinity K+ transport system, ATPase chain B</fullName>
    </submittedName>
</protein>
<evidence type="ECO:0000313" key="2">
    <source>
        <dbReference type="Proteomes" id="UP000015347"/>
    </source>
</evidence>
<dbReference type="eggNOG" id="COG4093">
    <property type="taxonomic scope" value="Bacteria"/>
</dbReference>
<dbReference type="InterPro" id="IPR018666">
    <property type="entry name" value="DUF2125"/>
</dbReference>